<gene>
    <name evidence="5" type="ORF">PUMCH_000515</name>
</gene>
<keyword evidence="2" id="KW-0131">Cell cycle</keyword>
<name>A0AAX4H687_9ASCO</name>
<feature type="compositionally biased region" description="Polar residues" evidence="3">
    <location>
        <begin position="193"/>
        <end position="204"/>
    </location>
</feature>
<keyword evidence="6" id="KW-1185">Reference proteome</keyword>
<feature type="region of interest" description="Disordered" evidence="3">
    <location>
        <begin position="134"/>
        <end position="204"/>
    </location>
</feature>
<evidence type="ECO:0000259" key="4">
    <source>
        <dbReference type="Pfam" id="PF16679"/>
    </source>
</evidence>
<dbReference type="InterPro" id="IPR032054">
    <property type="entry name" value="Cdt1_C"/>
</dbReference>
<proteinExistence type="inferred from homology"/>
<evidence type="ECO:0000256" key="3">
    <source>
        <dbReference type="SAM" id="MobiDB-lite"/>
    </source>
</evidence>
<dbReference type="EMBL" id="CP138894">
    <property type="protein sequence ID" value="WPK23280.1"/>
    <property type="molecule type" value="Genomic_DNA"/>
</dbReference>
<comment type="similarity">
    <text evidence="1">Belongs to the Cdt1 family.</text>
</comment>
<dbReference type="GeneID" id="88171584"/>
<dbReference type="Proteomes" id="UP001338582">
    <property type="component" value="Chromosome 1"/>
</dbReference>
<dbReference type="KEGG" id="asau:88171584"/>
<accession>A0AAX4H687</accession>
<dbReference type="Gene3D" id="1.10.10.1420">
    <property type="entry name" value="DNA replication factor Cdt1, C-terminal WH domain"/>
    <property type="match status" value="1"/>
</dbReference>
<dbReference type="Pfam" id="PF16679">
    <property type="entry name" value="CDT1_C"/>
    <property type="match status" value="1"/>
</dbReference>
<organism evidence="5 6">
    <name type="scientific">Australozyma saopauloensis</name>
    <dbReference type="NCBI Taxonomy" id="291208"/>
    <lineage>
        <taxon>Eukaryota</taxon>
        <taxon>Fungi</taxon>
        <taxon>Dikarya</taxon>
        <taxon>Ascomycota</taxon>
        <taxon>Saccharomycotina</taxon>
        <taxon>Pichiomycetes</taxon>
        <taxon>Metschnikowiaceae</taxon>
        <taxon>Australozyma</taxon>
    </lineage>
</organism>
<dbReference type="InterPro" id="IPR038090">
    <property type="entry name" value="Cdt1_C_WH_dom_sf"/>
</dbReference>
<feature type="domain" description="DNA replication factor Cdt1 C-terminal" evidence="4">
    <location>
        <begin position="232"/>
        <end position="330"/>
    </location>
</feature>
<dbReference type="RefSeq" id="XP_062875667.1">
    <property type="nucleotide sequence ID" value="XM_063019597.1"/>
</dbReference>
<protein>
    <recommendedName>
        <fullName evidence="4">DNA replication factor Cdt1 C-terminal domain-containing protein</fullName>
    </recommendedName>
</protein>
<sequence length="358" mass="39874">MENESLPGILSSIDTLLCLHFASSTTIPTLFEICTKATHLTKRRVDQSVVEQIVGYDPTLYNVVYTGTSCNDYGLSIPSGVSLAKFGASIPHRKTRLEEKVRDTSTSYPPAKLASLVRLQKPVFVESPSKFHRHSLSVSSSPSKDRGGFGSASLSPTKRLASNLDLLPVTPTKKGGAGLDYDLDSPTDMPDSPTKSRYRTSPSKVTKLSELLSNSPKKFVLKQMPVEKGSMSLLERIKLKEKLRNEEKELHSPEKAYRERILSKMPQLYDVIYELSSSDEDLLPQFKCFSIPKIISMVQDSFTLTISEQEVKDTISELTKAIPSRIEIIEQGSILAIKVHKLNREEDLVNINESIKIN</sequence>
<evidence type="ECO:0000256" key="1">
    <source>
        <dbReference type="ARBA" id="ARBA00008356"/>
    </source>
</evidence>
<reference evidence="5 6" key="1">
    <citation type="submission" date="2023-10" db="EMBL/GenBank/DDBJ databases">
        <title>Draft Genome Sequence of Candida saopaulonensis from a very Premature Infant with Sepsis.</title>
        <authorList>
            <person name="Ning Y."/>
            <person name="Dai R."/>
            <person name="Xiao M."/>
            <person name="Xu Y."/>
            <person name="Yan Q."/>
            <person name="Zhang L."/>
        </authorList>
    </citation>
    <scope>NUCLEOTIDE SEQUENCE [LARGE SCALE GENOMIC DNA]</scope>
    <source>
        <strain evidence="5 6">19XY460</strain>
    </source>
</reference>
<evidence type="ECO:0000313" key="5">
    <source>
        <dbReference type="EMBL" id="WPK23280.1"/>
    </source>
</evidence>
<evidence type="ECO:0000313" key="6">
    <source>
        <dbReference type="Proteomes" id="UP001338582"/>
    </source>
</evidence>
<evidence type="ECO:0000256" key="2">
    <source>
        <dbReference type="ARBA" id="ARBA00023306"/>
    </source>
</evidence>
<dbReference type="AlphaFoldDB" id="A0AAX4H687"/>